<evidence type="ECO:0000256" key="3">
    <source>
        <dbReference type="ARBA" id="ARBA00038493"/>
    </source>
</evidence>
<keyword evidence="1" id="KW-0346">Stress response</keyword>
<dbReference type="RefSeq" id="WP_064560583.1">
    <property type="nucleotide sequence ID" value="NZ_CP070507.1"/>
</dbReference>
<dbReference type="PANTHER" id="PTHR48094:SF11">
    <property type="entry name" value="GLUTATHIONE-INDEPENDENT GLYOXALASE HSP31-RELATED"/>
    <property type="match status" value="1"/>
</dbReference>
<dbReference type="InterPro" id="IPR029062">
    <property type="entry name" value="Class_I_gatase-like"/>
</dbReference>
<gene>
    <name evidence="5" type="ORF">JTY93_27935</name>
</gene>
<dbReference type="Proteomes" id="UP000663249">
    <property type="component" value="Plasmid pSDM007"/>
</dbReference>
<proteinExistence type="inferred from homology"/>
<geneLocation type="plasmid" evidence="5 6">
    <name>pSDM007</name>
</geneLocation>
<dbReference type="EMBL" id="CP070507">
    <property type="protein sequence ID" value="QSB42640.1"/>
    <property type="molecule type" value="Genomic_DNA"/>
</dbReference>
<dbReference type="Pfam" id="PF01965">
    <property type="entry name" value="DJ-1_PfpI"/>
    <property type="match status" value="1"/>
</dbReference>
<comment type="similarity">
    <text evidence="3">Belongs to the peptidase C56 family. HSP31-like subfamily.</text>
</comment>
<keyword evidence="6" id="KW-1185">Reference proteome</keyword>
<keyword evidence="5" id="KW-0315">Glutamine amidotransferase</keyword>
<dbReference type="InterPro" id="IPR050325">
    <property type="entry name" value="Prot/Nucl_acid_deglycase"/>
</dbReference>
<dbReference type="Gene3D" id="3.40.50.880">
    <property type="match status" value="1"/>
</dbReference>
<dbReference type="InterPro" id="IPR002818">
    <property type="entry name" value="DJ-1/PfpI"/>
</dbReference>
<feature type="domain" description="DJ-1/PfpI" evidence="4">
    <location>
        <begin position="28"/>
        <end position="222"/>
    </location>
</feature>
<evidence type="ECO:0000256" key="2">
    <source>
        <dbReference type="ARBA" id="ARBA00023239"/>
    </source>
</evidence>
<sequence>MNSKAVIIVTSHADLGDTGRISGFWFNEMSAPYWALTDAGFDVDIASPKGGAAPFDPHGISDEEKSADTDRFLRSDVEQRKINATLAVHQLKAHDYAVTVFPGGFGTMWDLAQSEQVAAFVSAAYENGAILCAICHGQAGLIGAKKPDGTPLTKGMRLCCPPNSEEEANGVASIVPYLLETEFRKLGALFECGPDYSSKVVRDGRLITGQNGQSVDAAVRELLRAITELQPAPAMKS</sequence>
<evidence type="ECO:0000259" key="4">
    <source>
        <dbReference type="Pfam" id="PF01965"/>
    </source>
</evidence>
<name>A0ABX7K7F2_9PSED</name>
<keyword evidence="5" id="KW-0614">Plasmid</keyword>
<keyword evidence="2" id="KW-0456">Lyase</keyword>
<dbReference type="CDD" id="cd03141">
    <property type="entry name" value="GATase1_Hsp31_like"/>
    <property type="match status" value="1"/>
</dbReference>
<evidence type="ECO:0000313" key="6">
    <source>
        <dbReference type="Proteomes" id="UP000663249"/>
    </source>
</evidence>
<protein>
    <submittedName>
        <fullName evidence="5">Type 1 glutamine amidotransferase domain-containing protein</fullName>
    </submittedName>
</protein>
<evidence type="ECO:0000313" key="5">
    <source>
        <dbReference type="EMBL" id="QSB42640.1"/>
    </source>
</evidence>
<evidence type="ECO:0000256" key="1">
    <source>
        <dbReference type="ARBA" id="ARBA00023016"/>
    </source>
</evidence>
<organism evidence="5 6">
    <name type="scientific">Pseudomonas hygromyciniae</name>
    <dbReference type="NCBI Taxonomy" id="2812000"/>
    <lineage>
        <taxon>Bacteria</taxon>
        <taxon>Pseudomonadati</taxon>
        <taxon>Pseudomonadota</taxon>
        <taxon>Gammaproteobacteria</taxon>
        <taxon>Pseudomonadales</taxon>
        <taxon>Pseudomonadaceae</taxon>
        <taxon>Pseudomonas</taxon>
    </lineage>
</organism>
<dbReference type="SUPFAM" id="SSF52317">
    <property type="entry name" value="Class I glutamine amidotransferase-like"/>
    <property type="match status" value="1"/>
</dbReference>
<dbReference type="PANTHER" id="PTHR48094">
    <property type="entry name" value="PROTEIN/NUCLEIC ACID DEGLYCASE DJ-1-RELATED"/>
    <property type="match status" value="1"/>
</dbReference>
<reference evidence="5 6" key="1">
    <citation type="submission" date="2021-02" db="EMBL/GenBank/DDBJ databases">
        <title>Genomic and phenotypic characterization of Pseudomonas hygromyciniae, a novel bacterial species discovered from a commercially purchased antibiotic vial.</title>
        <authorList>
            <person name="Turner T.L."/>
            <person name="Mitra S.D."/>
            <person name="Kochan T.J."/>
            <person name="Pincus N.B."/>
            <person name="Lebrun-Corbin M."/>
            <person name="Cheung B."/>
            <person name="Gatesy S.W."/>
            <person name="Afzal T."/>
            <person name="Ozer E.A."/>
            <person name="Hauser A.R."/>
        </authorList>
    </citation>
    <scope>NUCLEOTIDE SEQUENCE [LARGE SCALE GENOMIC DNA]</scope>
    <source>
        <strain evidence="5 6">SDM007</strain>
        <plasmid evidence="5 6">pSDM007</plasmid>
    </source>
</reference>
<accession>A0ABX7K7F2</accession>